<dbReference type="Pfam" id="PF13539">
    <property type="entry name" value="Peptidase_M15_4"/>
    <property type="match status" value="1"/>
</dbReference>
<dbReference type="KEGG" id="nia:A8C56_07930"/>
<dbReference type="Gene3D" id="3.30.1380.10">
    <property type="match status" value="1"/>
</dbReference>
<reference evidence="2 3" key="1">
    <citation type="submission" date="2016-05" db="EMBL/GenBank/DDBJ databases">
        <title>Niabella ginsenosidivorans BS26 whole genome sequencing.</title>
        <authorList>
            <person name="Im W.T."/>
            <person name="Siddiqi M.Z."/>
        </authorList>
    </citation>
    <scope>NUCLEOTIDE SEQUENCE [LARGE SCALE GENOMIC DNA]</scope>
    <source>
        <strain evidence="2 3">BS26</strain>
    </source>
</reference>
<organism evidence="2 3">
    <name type="scientific">Niabella ginsenosidivorans</name>
    <dbReference type="NCBI Taxonomy" id="1176587"/>
    <lineage>
        <taxon>Bacteria</taxon>
        <taxon>Pseudomonadati</taxon>
        <taxon>Bacteroidota</taxon>
        <taxon>Chitinophagia</taxon>
        <taxon>Chitinophagales</taxon>
        <taxon>Chitinophagaceae</taxon>
        <taxon>Niabella</taxon>
    </lineage>
</organism>
<dbReference type="InterPro" id="IPR009045">
    <property type="entry name" value="Zn_M74/Hedgehog-like"/>
</dbReference>
<name>A0A1A9HZU7_9BACT</name>
<dbReference type="RefSeq" id="WP_067754239.1">
    <property type="nucleotide sequence ID" value="NZ_CP015772.1"/>
</dbReference>
<dbReference type="SUPFAM" id="SSF55166">
    <property type="entry name" value="Hedgehog/DD-peptidase"/>
    <property type="match status" value="1"/>
</dbReference>
<protein>
    <recommendedName>
        <fullName evidence="1">Peptidase M15C domain-containing protein</fullName>
    </recommendedName>
</protein>
<keyword evidence="3" id="KW-1185">Reference proteome</keyword>
<sequence>MPIFSTRSSNNLKGIHPRLVRVLNAAIKTTPVDFIIVEGVRSLSRQQQLYAQGRTKPGPVVTYADGIKSRSNHQVHKDGYGYAVDLYPFINGRVELNADKELKIIAAHIKQTAAGMDIKITWGGDWKRPFDPPHFELMEEG</sequence>
<feature type="domain" description="Peptidase M15C" evidence="1">
    <location>
        <begin position="69"/>
        <end position="137"/>
    </location>
</feature>
<dbReference type="OrthoDB" id="9799970at2"/>
<evidence type="ECO:0000313" key="3">
    <source>
        <dbReference type="Proteomes" id="UP000077667"/>
    </source>
</evidence>
<proteinExistence type="predicted"/>
<dbReference type="Proteomes" id="UP000077667">
    <property type="component" value="Chromosome"/>
</dbReference>
<accession>A0A1A9HZU7</accession>
<dbReference type="EMBL" id="CP015772">
    <property type="protein sequence ID" value="ANH80918.1"/>
    <property type="molecule type" value="Genomic_DNA"/>
</dbReference>
<evidence type="ECO:0000313" key="2">
    <source>
        <dbReference type="EMBL" id="ANH80918.1"/>
    </source>
</evidence>
<dbReference type="InterPro" id="IPR039561">
    <property type="entry name" value="Peptidase_M15C"/>
</dbReference>
<dbReference type="AlphaFoldDB" id="A0A1A9HZU7"/>
<dbReference type="CDD" id="cd14845">
    <property type="entry name" value="L-Ala-D-Glu_peptidase_like"/>
    <property type="match status" value="1"/>
</dbReference>
<dbReference type="GO" id="GO:0008233">
    <property type="term" value="F:peptidase activity"/>
    <property type="evidence" value="ECO:0007669"/>
    <property type="project" value="InterPro"/>
</dbReference>
<evidence type="ECO:0000259" key="1">
    <source>
        <dbReference type="Pfam" id="PF13539"/>
    </source>
</evidence>
<gene>
    <name evidence="2" type="ORF">A8C56_07930</name>
</gene>